<proteinExistence type="predicted"/>
<evidence type="ECO:0000259" key="3">
    <source>
        <dbReference type="Pfam" id="PF18174"/>
    </source>
</evidence>
<dbReference type="GO" id="GO:0042834">
    <property type="term" value="F:peptidoglycan binding"/>
    <property type="evidence" value="ECO:0007669"/>
    <property type="project" value="InterPro"/>
</dbReference>
<keyword evidence="1" id="KW-0812">Transmembrane</keyword>
<dbReference type="AlphaFoldDB" id="A0A223P0T6"/>
<organism evidence="4 5">
    <name type="scientific">Mucilaginibacter xinganensis</name>
    <dbReference type="NCBI Taxonomy" id="1234841"/>
    <lineage>
        <taxon>Bacteria</taxon>
        <taxon>Pseudomonadati</taxon>
        <taxon>Bacteroidota</taxon>
        <taxon>Sphingobacteriia</taxon>
        <taxon>Sphingobacteriales</taxon>
        <taxon>Sphingobacteriaceae</taxon>
        <taxon>Mucilaginibacter</taxon>
    </lineage>
</organism>
<dbReference type="RefSeq" id="WP_094571872.1">
    <property type="nucleotide sequence ID" value="NZ_CP022743.1"/>
</dbReference>
<dbReference type="InterPro" id="IPR036680">
    <property type="entry name" value="SPOR-like_sf"/>
</dbReference>
<evidence type="ECO:0000256" key="1">
    <source>
        <dbReference type="SAM" id="Phobius"/>
    </source>
</evidence>
<keyword evidence="1" id="KW-1133">Transmembrane helix</keyword>
<dbReference type="OrthoDB" id="653949at2"/>
<gene>
    <name evidence="4" type="ORF">MuYL_3858</name>
</gene>
<evidence type="ECO:0000313" key="5">
    <source>
        <dbReference type="Proteomes" id="UP000215002"/>
    </source>
</evidence>
<evidence type="ECO:0000259" key="2">
    <source>
        <dbReference type="Pfam" id="PF05036"/>
    </source>
</evidence>
<reference evidence="4 5" key="1">
    <citation type="submission" date="2017-08" db="EMBL/GenBank/DDBJ databases">
        <title>Complete genome sequence of Mucilaginibacter sp. strain BJC16-A31.</title>
        <authorList>
            <consortium name="Henan University of Science and Technology"/>
            <person name="You X."/>
        </authorList>
    </citation>
    <scope>NUCLEOTIDE SEQUENCE [LARGE SCALE GENOMIC DNA]</scope>
    <source>
        <strain evidence="4 5">BJC16-A31</strain>
    </source>
</reference>
<protein>
    <recommendedName>
        <fullName evidence="6">SPOR domain-containing protein</fullName>
    </recommendedName>
</protein>
<evidence type="ECO:0000313" key="4">
    <source>
        <dbReference type="EMBL" id="ASU35743.1"/>
    </source>
</evidence>
<dbReference type="EMBL" id="CP022743">
    <property type="protein sequence ID" value="ASU35743.1"/>
    <property type="molecule type" value="Genomic_DNA"/>
</dbReference>
<dbReference type="Pfam" id="PF18174">
    <property type="entry name" value="HU-CCDC81_bac_1"/>
    <property type="match status" value="1"/>
</dbReference>
<feature type="domain" description="CCDC81-like prokaryotic HU" evidence="3">
    <location>
        <begin position="2"/>
        <end position="58"/>
    </location>
</feature>
<dbReference type="Proteomes" id="UP000215002">
    <property type="component" value="Chromosome"/>
</dbReference>
<sequence length="361" mass="40459">MNLADYLRELLGQYEEVSVPGLGYFVRERVSGYYDDNEARFYPPYHKVKFVPEPKEDDTFAQYVADKKNISLASSKYFTEKFVGKLREQASTGKYLFADLGLFYADQDQLIFKANDRIADDPEFYGYPIVNIYKLSPSASQQPAKPAVTEASPAPVFISKPVAAQPHEHDSYFEDEPVQKKRKNIWLILLIALTVIVLAVFGIYKFYPEAFDKLGATYQRMTGKADTVVPVYRHEENTDSIKKAQPVPVKKDTDIKKAPVVTSPPVVASTNNAAKTDTVVHVRYEIVVGSIKRKRIGAANAEVKRLKDKGLDAKILTDAPGPLLKISVGTFATQDDADTKMAELKKAAKIDQKSYIIPINF</sequence>
<name>A0A223P0T6_9SPHI</name>
<feature type="domain" description="SPOR" evidence="2">
    <location>
        <begin position="284"/>
        <end position="350"/>
    </location>
</feature>
<keyword evidence="1" id="KW-0472">Membrane</keyword>
<feature type="transmembrane region" description="Helical" evidence="1">
    <location>
        <begin position="185"/>
        <end position="207"/>
    </location>
</feature>
<dbReference type="SUPFAM" id="SSF110997">
    <property type="entry name" value="Sporulation related repeat"/>
    <property type="match status" value="1"/>
</dbReference>
<dbReference type="InterPro" id="IPR007730">
    <property type="entry name" value="SPOR-like_dom"/>
</dbReference>
<keyword evidence="5" id="KW-1185">Reference proteome</keyword>
<dbReference type="InterPro" id="IPR040495">
    <property type="entry name" value="HU-CCDC81_bac_1"/>
</dbReference>
<accession>A0A223P0T6</accession>
<dbReference type="Pfam" id="PF05036">
    <property type="entry name" value="SPOR"/>
    <property type="match status" value="1"/>
</dbReference>
<dbReference type="Gene3D" id="3.30.70.1070">
    <property type="entry name" value="Sporulation related repeat"/>
    <property type="match status" value="1"/>
</dbReference>
<dbReference type="KEGG" id="muc:MuYL_3858"/>
<evidence type="ECO:0008006" key="6">
    <source>
        <dbReference type="Google" id="ProtNLM"/>
    </source>
</evidence>